<dbReference type="Pfam" id="PF03853">
    <property type="entry name" value="YjeF_N"/>
    <property type="match status" value="1"/>
</dbReference>
<evidence type="ECO:0000256" key="2">
    <source>
        <dbReference type="ARBA" id="ARBA00000909"/>
    </source>
</evidence>
<evidence type="ECO:0000259" key="21">
    <source>
        <dbReference type="PROSITE" id="PS51385"/>
    </source>
</evidence>
<organism evidence="22 23">
    <name type="scientific">Janthinobacterium lividum</name>
    <dbReference type="NCBI Taxonomy" id="29581"/>
    <lineage>
        <taxon>Bacteria</taxon>
        <taxon>Pseudomonadati</taxon>
        <taxon>Pseudomonadota</taxon>
        <taxon>Betaproteobacteria</taxon>
        <taxon>Burkholderiales</taxon>
        <taxon>Oxalobacteraceae</taxon>
        <taxon>Janthinobacterium</taxon>
    </lineage>
</organism>
<evidence type="ECO:0000256" key="15">
    <source>
        <dbReference type="ARBA" id="ARBA00048238"/>
    </source>
</evidence>
<comment type="function">
    <text evidence="14 19">Bifunctional enzyme that catalyzes the epimerization of the S- and R-forms of NAD(P)HX and the dehydration of the S-form of NAD(P)HX at the expense of ADP, which is converted to AMP. This allows the repair of both epimers of NAD(P)HX, a damaged form of NAD(P)H that is a result of enzymatic or heat-dependent hydration.</text>
</comment>
<feature type="binding site" evidence="17">
    <location>
        <position position="453"/>
    </location>
    <ligand>
        <name>AMP</name>
        <dbReference type="ChEBI" id="CHEBI:456215"/>
    </ligand>
</feature>
<keyword evidence="11 18" id="KW-0413">Isomerase</keyword>
<keyword evidence="9 18" id="KW-0630">Potassium</keyword>
<proteinExistence type="inferred from homology"/>
<feature type="binding site" evidence="18">
    <location>
        <position position="73"/>
    </location>
    <ligand>
        <name>K(+)</name>
        <dbReference type="ChEBI" id="CHEBI:29103"/>
    </ligand>
</feature>
<feature type="binding site" evidence="18">
    <location>
        <position position="175"/>
    </location>
    <ligand>
        <name>(6S)-NADPHX</name>
        <dbReference type="ChEBI" id="CHEBI:64076"/>
    </ligand>
</feature>
<feature type="binding site" evidence="18">
    <location>
        <position position="142"/>
    </location>
    <ligand>
        <name>K(+)</name>
        <dbReference type="ChEBI" id="CHEBI:29103"/>
    </ligand>
</feature>
<dbReference type="GO" id="GO:0052856">
    <property type="term" value="F:NAD(P)HX epimerase activity"/>
    <property type="evidence" value="ECO:0007669"/>
    <property type="project" value="UniProtKB-UniRule"/>
</dbReference>
<evidence type="ECO:0000256" key="10">
    <source>
        <dbReference type="ARBA" id="ARBA00023027"/>
    </source>
</evidence>
<evidence type="ECO:0000256" key="17">
    <source>
        <dbReference type="HAMAP-Rule" id="MF_01965"/>
    </source>
</evidence>
<dbReference type="PROSITE" id="PS51383">
    <property type="entry name" value="YJEF_C_3"/>
    <property type="match status" value="1"/>
</dbReference>
<evidence type="ECO:0000256" key="13">
    <source>
        <dbReference type="ARBA" id="ARBA00023268"/>
    </source>
</evidence>
<evidence type="ECO:0000256" key="16">
    <source>
        <dbReference type="ARBA" id="ARBA00049209"/>
    </source>
</evidence>
<comment type="catalytic activity">
    <reaction evidence="16 17 19">
        <text>(6S)-NADPHX + ADP = AMP + phosphate + NADPH + H(+)</text>
        <dbReference type="Rhea" id="RHEA:32235"/>
        <dbReference type="ChEBI" id="CHEBI:15378"/>
        <dbReference type="ChEBI" id="CHEBI:43474"/>
        <dbReference type="ChEBI" id="CHEBI:57783"/>
        <dbReference type="ChEBI" id="CHEBI:64076"/>
        <dbReference type="ChEBI" id="CHEBI:456215"/>
        <dbReference type="ChEBI" id="CHEBI:456216"/>
        <dbReference type="EC" id="4.2.1.136"/>
    </reaction>
</comment>
<comment type="function">
    <text evidence="18">Catalyzes the epimerization of the S- and R-forms of NAD(P)HX, a damaged form of NAD(P)H that is a result of enzymatic or heat-dependent hydration. This is a prerequisite for the S-specific NAD(P)H-hydrate dehydratase to allow the repair of both epimers of NAD(P)HX.</text>
</comment>
<evidence type="ECO:0000256" key="11">
    <source>
        <dbReference type="ARBA" id="ARBA00023235"/>
    </source>
</evidence>
<protein>
    <recommendedName>
        <fullName evidence="19">Bifunctional NAD(P)H-hydrate repair enzyme</fullName>
    </recommendedName>
    <alternativeName>
        <fullName evidence="19">Nicotinamide nucleotide repair protein</fullName>
    </alternativeName>
    <domain>
        <recommendedName>
            <fullName evidence="19">ADP-dependent (S)-NAD(P)H-hydrate dehydratase</fullName>
            <ecNumber evidence="19">4.2.1.136</ecNumber>
        </recommendedName>
        <alternativeName>
            <fullName evidence="19">ADP-dependent NAD(P)HX dehydratase</fullName>
        </alternativeName>
    </domain>
    <domain>
        <recommendedName>
            <fullName evidence="19">NAD(P)H-hydrate epimerase</fullName>
            <ecNumber evidence="19">5.1.99.6</ecNumber>
        </recommendedName>
    </domain>
</protein>
<evidence type="ECO:0000256" key="14">
    <source>
        <dbReference type="ARBA" id="ARBA00025153"/>
    </source>
</evidence>
<keyword evidence="10 17" id="KW-0520">NAD</keyword>
<keyword evidence="12 17" id="KW-0456">Lyase</keyword>
<dbReference type="InterPro" id="IPR000631">
    <property type="entry name" value="CARKD"/>
</dbReference>
<dbReference type="EC" id="5.1.99.6" evidence="19"/>
<dbReference type="PIRSF" id="PIRSF017184">
    <property type="entry name" value="Nnr"/>
    <property type="match status" value="1"/>
</dbReference>
<comment type="cofactor">
    <cofactor evidence="18 19">
        <name>K(+)</name>
        <dbReference type="ChEBI" id="CHEBI:29103"/>
    </cofactor>
    <text evidence="18 19">Binds 1 potassium ion per subunit.</text>
</comment>
<keyword evidence="8 17" id="KW-0521">NADP</keyword>
<dbReference type="GO" id="GO:0052855">
    <property type="term" value="F:ADP-dependent NAD(P)H-hydrate dehydratase activity"/>
    <property type="evidence" value="ECO:0007669"/>
    <property type="project" value="UniProtKB-UniRule"/>
</dbReference>
<evidence type="ECO:0000256" key="7">
    <source>
        <dbReference type="ARBA" id="ARBA00022840"/>
    </source>
</evidence>
<comment type="similarity">
    <text evidence="4 19">In the C-terminal section; belongs to the NnrD/CARKD family.</text>
</comment>
<feature type="domain" description="YjeF N-terminal" evidence="21">
    <location>
        <begin position="19"/>
        <end position="232"/>
    </location>
</feature>
<feature type="binding site" evidence="17">
    <location>
        <begin position="424"/>
        <end position="428"/>
    </location>
    <ligand>
        <name>AMP</name>
        <dbReference type="ChEBI" id="CHEBI:456215"/>
    </ligand>
</feature>
<keyword evidence="5 18" id="KW-0479">Metal-binding</keyword>
<accession>A0A1E8PL40</accession>
<dbReference type="Gene3D" id="3.40.50.10260">
    <property type="entry name" value="YjeF N-terminal domain"/>
    <property type="match status" value="1"/>
</dbReference>
<dbReference type="PANTHER" id="PTHR12592">
    <property type="entry name" value="ATP-DEPENDENT (S)-NAD(P)H-HYDRATE DEHYDRATASE FAMILY MEMBER"/>
    <property type="match status" value="1"/>
</dbReference>
<comment type="catalytic activity">
    <reaction evidence="15 17 19">
        <text>(6S)-NADHX + ADP = AMP + phosphate + NADH + H(+)</text>
        <dbReference type="Rhea" id="RHEA:32223"/>
        <dbReference type="ChEBI" id="CHEBI:15378"/>
        <dbReference type="ChEBI" id="CHEBI:43474"/>
        <dbReference type="ChEBI" id="CHEBI:57945"/>
        <dbReference type="ChEBI" id="CHEBI:64074"/>
        <dbReference type="ChEBI" id="CHEBI:456215"/>
        <dbReference type="ChEBI" id="CHEBI:456216"/>
        <dbReference type="EC" id="4.2.1.136"/>
    </reaction>
</comment>
<evidence type="ECO:0000256" key="9">
    <source>
        <dbReference type="ARBA" id="ARBA00022958"/>
    </source>
</evidence>
<comment type="caution">
    <text evidence="22">The sequence shown here is derived from an EMBL/GenBank/DDBJ whole genome shotgun (WGS) entry which is preliminary data.</text>
</comment>
<comment type="cofactor">
    <cofactor evidence="17">
        <name>Mg(2+)</name>
        <dbReference type="ChEBI" id="CHEBI:18420"/>
    </cofactor>
</comment>
<evidence type="ECO:0000256" key="18">
    <source>
        <dbReference type="HAMAP-Rule" id="MF_01966"/>
    </source>
</evidence>
<dbReference type="NCBIfam" id="TIGR00196">
    <property type="entry name" value="yjeF_cterm"/>
    <property type="match status" value="1"/>
</dbReference>
<feature type="binding site" evidence="17">
    <location>
        <position position="387"/>
    </location>
    <ligand>
        <name>(6S)-NADPHX</name>
        <dbReference type="ChEBI" id="CHEBI:64076"/>
    </ligand>
</feature>
<dbReference type="InterPro" id="IPR029056">
    <property type="entry name" value="Ribokinase-like"/>
</dbReference>
<dbReference type="PANTHER" id="PTHR12592:SF0">
    <property type="entry name" value="ATP-DEPENDENT (S)-NAD(P)H-HYDRATE DEHYDRATASE"/>
    <property type="match status" value="1"/>
</dbReference>
<keyword evidence="13" id="KW-0511">Multifunctional enzyme</keyword>
<dbReference type="Gene3D" id="3.40.1190.20">
    <property type="match status" value="1"/>
</dbReference>
<evidence type="ECO:0000313" key="22">
    <source>
        <dbReference type="EMBL" id="OFJ46454.1"/>
    </source>
</evidence>
<evidence type="ECO:0000256" key="1">
    <source>
        <dbReference type="ARBA" id="ARBA00000013"/>
    </source>
</evidence>
<feature type="binding site" evidence="18">
    <location>
        <begin position="72"/>
        <end position="76"/>
    </location>
    <ligand>
        <name>(6S)-NADPHX</name>
        <dbReference type="ChEBI" id="CHEBI:64076"/>
    </ligand>
</feature>
<dbReference type="Pfam" id="PF01256">
    <property type="entry name" value="Carb_kinase"/>
    <property type="match status" value="1"/>
</dbReference>
<reference evidence="22 23" key="1">
    <citation type="submission" date="2016-10" db="EMBL/GenBank/DDBJ databases">
        <title>Updated version of Genome Assembly of Janthinobacterium lividum ERGS5:01.</title>
        <authorList>
            <person name="Kumar R."/>
            <person name="Acharya V."/>
            <person name="Singh D."/>
        </authorList>
    </citation>
    <scope>NUCLEOTIDE SEQUENCE [LARGE SCALE GENOMIC DNA]</scope>
    <source>
        <strain evidence="22 23">ERGS5:01</strain>
    </source>
</reference>
<comment type="similarity">
    <text evidence="17">Belongs to the NnrD/CARKD family.</text>
</comment>
<dbReference type="CDD" id="cd01171">
    <property type="entry name" value="YXKO-related"/>
    <property type="match status" value="1"/>
</dbReference>
<dbReference type="AlphaFoldDB" id="A0A1E8PL40"/>
<comment type="similarity">
    <text evidence="3 19">In the N-terminal section; belongs to the NnrE/AIBP family.</text>
</comment>
<gene>
    <name evidence="18" type="primary">nnrE</name>
    <name evidence="17" type="synonym">nnrD</name>
    <name evidence="22" type="ORF">BA896_021350</name>
</gene>
<evidence type="ECO:0000313" key="23">
    <source>
        <dbReference type="Proteomes" id="UP000092634"/>
    </source>
</evidence>
<evidence type="ECO:0000256" key="3">
    <source>
        <dbReference type="ARBA" id="ARBA00006001"/>
    </source>
</evidence>
<dbReference type="InterPro" id="IPR030677">
    <property type="entry name" value="Nnr"/>
</dbReference>
<evidence type="ECO:0000256" key="4">
    <source>
        <dbReference type="ARBA" id="ARBA00009524"/>
    </source>
</evidence>
<keyword evidence="7 17" id="KW-0067">ATP-binding</keyword>
<evidence type="ECO:0000256" key="19">
    <source>
        <dbReference type="PIRNR" id="PIRNR017184"/>
    </source>
</evidence>
<evidence type="ECO:0000259" key="20">
    <source>
        <dbReference type="PROSITE" id="PS51383"/>
    </source>
</evidence>
<comment type="caution">
    <text evidence="18">Lacks conserved residue(s) required for the propagation of feature annotation.</text>
</comment>
<dbReference type="GO" id="GO:0110051">
    <property type="term" value="P:metabolite repair"/>
    <property type="evidence" value="ECO:0007669"/>
    <property type="project" value="TreeGrafter"/>
</dbReference>
<dbReference type="GO" id="GO:0046872">
    <property type="term" value="F:metal ion binding"/>
    <property type="evidence" value="ECO:0007669"/>
    <property type="project" value="UniProtKB-UniRule"/>
</dbReference>
<dbReference type="NCBIfam" id="TIGR00197">
    <property type="entry name" value="yjeF_nterm"/>
    <property type="match status" value="1"/>
</dbReference>
<evidence type="ECO:0000256" key="12">
    <source>
        <dbReference type="ARBA" id="ARBA00023239"/>
    </source>
</evidence>
<feature type="binding site" evidence="17">
    <location>
        <position position="332"/>
    </location>
    <ligand>
        <name>(6S)-NADPHX</name>
        <dbReference type="ChEBI" id="CHEBI:64076"/>
    </ligand>
</feature>
<feature type="binding site" evidence="17">
    <location>
        <position position="454"/>
    </location>
    <ligand>
        <name>(6S)-NADPHX</name>
        <dbReference type="ChEBI" id="CHEBI:64076"/>
    </ligand>
</feature>
<name>A0A1E8PL40_9BURK</name>
<dbReference type="HAMAP" id="MF_01966">
    <property type="entry name" value="NADHX_epimerase"/>
    <property type="match status" value="1"/>
</dbReference>
<comment type="subunit">
    <text evidence="17">Homotetramer.</text>
</comment>
<keyword evidence="6 17" id="KW-0547">Nucleotide-binding</keyword>
<dbReference type="EMBL" id="MAQB02000013">
    <property type="protein sequence ID" value="OFJ46454.1"/>
    <property type="molecule type" value="Genomic_DNA"/>
</dbReference>
<evidence type="ECO:0000256" key="6">
    <source>
        <dbReference type="ARBA" id="ARBA00022741"/>
    </source>
</evidence>
<dbReference type="GO" id="GO:0005524">
    <property type="term" value="F:ATP binding"/>
    <property type="evidence" value="ECO:0007669"/>
    <property type="project" value="UniProtKB-UniRule"/>
</dbReference>
<dbReference type="PROSITE" id="PS51385">
    <property type="entry name" value="YJEF_N"/>
    <property type="match status" value="1"/>
</dbReference>
<evidence type="ECO:0000256" key="8">
    <source>
        <dbReference type="ARBA" id="ARBA00022857"/>
    </source>
</evidence>
<comment type="similarity">
    <text evidence="18">Belongs to the NnrE/AIBP family.</text>
</comment>
<dbReference type="HAMAP" id="MF_01965">
    <property type="entry name" value="NADHX_dehydratase"/>
    <property type="match status" value="1"/>
</dbReference>
<dbReference type="InterPro" id="IPR004443">
    <property type="entry name" value="YjeF_N_dom"/>
</dbReference>
<dbReference type="EC" id="4.2.1.136" evidence="19"/>
<comment type="catalytic activity">
    <reaction evidence="2 18 19">
        <text>(6R)-NADPHX = (6S)-NADPHX</text>
        <dbReference type="Rhea" id="RHEA:32227"/>
        <dbReference type="ChEBI" id="CHEBI:64076"/>
        <dbReference type="ChEBI" id="CHEBI:64077"/>
        <dbReference type="EC" id="5.1.99.6"/>
    </reaction>
</comment>
<feature type="domain" description="YjeF C-terminal" evidence="20">
    <location>
        <begin position="240"/>
        <end position="514"/>
    </location>
</feature>
<comment type="catalytic activity">
    <reaction evidence="1 18 19">
        <text>(6R)-NADHX = (6S)-NADHX</text>
        <dbReference type="Rhea" id="RHEA:32215"/>
        <dbReference type="ChEBI" id="CHEBI:64074"/>
        <dbReference type="ChEBI" id="CHEBI:64075"/>
        <dbReference type="EC" id="5.1.99.6"/>
    </reaction>
</comment>
<dbReference type="Proteomes" id="UP000092634">
    <property type="component" value="Unassembled WGS sequence"/>
</dbReference>
<feature type="binding site" evidence="18">
    <location>
        <position position="178"/>
    </location>
    <ligand>
        <name>K(+)</name>
        <dbReference type="ChEBI" id="CHEBI:29103"/>
    </ligand>
</feature>
<dbReference type="InterPro" id="IPR036652">
    <property type="entry name" value="YjeF_N_dom_sf"/>
</dbReference>
<feature type="binding site" evidence="18">
    <location>
        <begin position="146"/>
        <end position="152"/>
    </location>
    <ligand>
        <name>(6S)-NADPHX</name>
        <dbReference type="ChEBI" id="CHEBI:64076"/>
    </ligand>
</feature>
<feature type="binding site" evidence="17">
    <location>
        <position position="275"/>
    </location>
    <ligand>
        <name>(6S)-NADPHX</name>
        <dbReference type="ChEBI" id="CHEBI:64076"/>
    </ligand>
</feature>
<dbReference type="SUPFAM" id="SSF53613">
    <property type="entry name" value="Ribokinase-like"/>
    <property type="match status" value="1"/>
</dbReference>
<evidence type="ECO:0000256" key="5">
    <source>
        <dbReference type="ARBA" id="ARBA00022723"/>
    </source>
</evidence>
<sequence>MTSNDFASTALPLYCIAELRAIEQAAMQDLPQGLLMQRAGQAGASAALKLLHATKDGNAGHRRVLVLAGPGDNGGDALEAAALLAHSGTEVRVWLAGEVQATSPERAQALSRARNSAASFMDAASTVASAVVGSAQWHLVIDGLFGIGASRPLAGECRAMAQLVNELACPVLALDVPSGLHADTGAIDGVAICATHTLTFIGDKPGLHTANGRDYAGEVEVAALAIDASLLPPAKAQLSGLHLFARQLQRRRHNTHKGSYGSVAIVGGAQGMAGAPILAARTALHAGAGRVYIAFPDAPPAFDSGQAELMCRRAQDVDFSGLHFAALVAGPGLGDDVDMVELLQRTFESDSALLLDADALNLMAAEVELQSALAVRTGPGATILTPHPLEAARLLDMTLAEVQADRLGAARQLAAQLGVIVVLKGSGTLIAAPDGGIVINNTGGPALATAGTGDVLSGLCGSLLAQGWPAWEAAVGAVWLHGAAADALVAAGNGPIGLTAGELIPAIRKLINALSQA</sequence>
<comment type="function">
    <text evidence="17">Catalyzes the dehydration of the S-form of NAD(P)HX at the expense of ADP, which is converted to AMP. Together with NAD(P)HX epimerase, which catalyzes the epimerization of the S- and R-forms, the enzyme allows the repair of both epimers of NAD(P)HX, a damaged form of NAD(P)H that is a result of enzymatic or heat-dependent hydration.</text>
</comment>
<dbReference type="SUPFAM" id="SSF64153">
    <property type="entry name" value="YjeF N-terminal domain-like"/>
    <property type="match status" value="1"/>
</dbReference>
<dbReference type="GO" id="GO:0046496">
    <property type="term" value="P:nicotinamide nucleotide metabolic process"/>
    <property type="evidence" value="ECO:0007669"/>
    <property type="project" value="UniProtKB-UniRule"/>
</dbReference>